<feature type="compositionally biased region" description="Low complexity" evidence="1">
    <location>
        <begin position="882"/>
        <end position="897"/>
    </location>
</feature>
<dbReference type="STRING" id="8355.A0A1L8G7A1"/>
<dbReference type="Bgee" id="108716581">
    <property type="expression patterns" value="Expressed in testis and 5 other cell types or tissues"/>
</dbReference>
<dbReference type="AlphaFoldDB" id="A0A1L8G7A1"/>
<reference evidence="4" key="1">
    <citation type="submission" date="2025-08" db="UniProtKB">
        <authorList>
            <consortium name="RefSeq"/>
        </authorList>
    </citation>
    <scope>IDENTIFICATION</scope>
    <source>
        <strain evidence="4">J_2021</strain>
        <tissue evidence="4">Erythrocytes</tissue>
    </source>
</reference>
<dbReference type="RefSeq" id="XP_018118298.1">
    <property type="nucleotide sequence ID" value="XM_018262809.2"/>
</dbReference>
<feature type="domain" description="Cadherin-like beta-sandwich-like" evidence="2">
    <location>
        <begin position="16"/>
        <end position="91"/>
    </location>
</feature>
<evidence type="ECO:0000259" key="2">
    <source>
        <dbReference type="Pfam" id="PF12733"/>
    </source>
</evidence>
<dbReference type="GO" id="GO:0000209">
    <property type="term" value="P:protein polyubiquitination"/>
    <property type="evidence" value="ECO:0007669"/>
    <property type="project" value="TreeGrafter"/>
</dbReference>
<dbReference type="InterPro" id="IPR051438">
    <property type="entry name" value="RNF_E3_ubiq-protein_ligase"/>
</dbReference>
<organism evidence="3 4">
    <name type="scientific">Xenopus laevis</name>
    <name type="common">African clawed frog</name>
    <dbReference type="NCBI Taxonomy" id="8355"/>
    <lineage>
        <taxon>Eukaryota</taxon>
        <taxon>Metazoa</taxon>
        <taxon>Chordata</taxon>
        <taxon>Craniata</taxon>
        <taxon>Vertebrata</taxon>
        <taxon>Euteleostomi</taxon>
        <taxon>Amphibia</taxon>
        <taxon>Batrachia</taxon>
        <taxon>Anura</taxon>
        <taxon>Pipoidea</taxon>
        <taxon>Pipidae</taxon>
        <taxon>Xenopodinae</taxon>
        <taxon>Xenopus</taxon>
        <taxon>Xenopus</taxon>
    </lineage>
</organism>
<sequence length="1108" mass="123151">MNNCDLEKLSVPGVKLEPTFRADITTYRATVPSCITQIKVDALTSDTGASYTLLGSGGSKLITLKDGVNTVTVEVTAEDGTVKKYVLEVTKISADQALLHGIKLPEDLQLVPPFASDVYEYACTIPDSQSCICINPYAQDSEMKVTVNGSNDIKPVALALGDTLIEVQVTSANGTKSQIYLIIVTRKQLPCCVTFPEAKDQMTYECPVSLTAFYRPISIKGSDPSHTLSSPYMDLLTQKSKRNPFDDTPFSENWRIPEYELDMKMSSASVSCIYYYRGCTAIMKLSEFGHHARICSFKPLIVLDAKTVTESEWYKKEESGTTKIELPIKHIIQERNWEKRLQGYNDSQLDILCSQAEEQIRLYKQRLPKPGDVLHYKDGMSPLDALHQAAIAYASAIKLQPKNPEYHFHLGMVLEEHFHASEIYGLKQKAKEDTPEYCNAKATGKDEEIQAICKLHGFSGRPSLEQQLKALDLEYHQLKEQGQSSRADYIQNLYAWKSKQAGKFVQSVVDEDNPLAQAFLKYQDALLLSPDNWQYQFHVGRHLLMQRRNRDALILLQNALALRPASAITRCYAALALLEQDDGPGSRIKESINYLHQGMEKMITDLFTAQESPNLLHAENPLSLLHVQPLRGFLRLGRLLKETPVQPAACVMSSNQILHLVADWAAKAICQCSHRGEVSQDLEWILLESSFSLLQFLSQESPDKEAWIRKRCHGMTALLKFSCIPPCKELLDMQEKVCQIGAIASPCSSFSLYLLGVAQLARYDNNPCSAEAQLALQDAVLSFKASINLENMPTKGPPPAELTSQKWWQGYKSAIEEKAQRVMPQVCDKGKQAAPATVCTEGAPKGRGVAPKSRGPISASKPLQTAKKAATMLPGGSHPKAGSVSTSRGRGTSGFSSNKTAVTPKPKPPLNPKSCVKAVKEEPQQLPATEDTTVPESKPVEETPDVPATMNVSSYLHRLGLARALARTKETTSDASALYQQVIRMAPEVHDAYIELAELLLSTDPLAAVDVYCQYPQKPEQEQSFDDAFIPGEIVRLLIKCETYDDPRLPINMISYGKIMGIGCLEKYIHILEEKCKTKTLKAVYAGIHNKPVDDKDLQSFFRFKCWI</sequence>
<feature type="compositionally biased region" description="Polar residues" evidence="1">
    <location>
        <begin position="926"/>
        <end position="935"/>
    </location>
</feature>
<keyword evidence="3" id="KW-1185">Reference proteome</keyword>
<dbReference type="Pfam" id="PF12733">
    <property type="entry name" value="Cadherin-like"/>
    <property type="match status" value="2"/>
</dbReference>
<dbReference type="KEGG" id="xla:108716581"/>
<accession>A0A1L8G7A1</accession>
<dbReference type="InterPro" id="IPR025883">
    <property type="entry name" value="Cadherin-like_domain"/>
</dbReference>
<dbReference type="Gene3D" id="1.25.40.10">
    <property type="entry name" value="Tetratricopeptide repeat domain"/>
    <property type="match status" value="1"/>
</dbReference>
<feature type="domain" description="Cadherin-like beta-sandwich-like" evidence="2">
    <location>
        <begin position="107"/>
        <end position="187"/>
    </location>
</feature>
<protein>
    <submittedName>
        <fullName evidence="4">Uncharacterized protein LOC108716581 isoform X1</fullName>
    </submittedName>
</protein>
<gene>
    <name evidence="4" type="primary">LOC108716581</name>
</gene>
<dbReference type="Proteomes" id="UP000186698">
    <property type="component" value="Chromosome 5L"/>
</dbReference>
<dbReference type="PANTHER" id="PTHR46016">
    <property type="entry name" value="ZINC FINGER, RING/FYVE/PHD-TYPE"/>
    <property type="match status" value="1"/>
</dbReference>
<dbReference type="InterPro" id="IPR011990">
    <property type="entry name" value="TPR-like_helical_dom_sf"/>
</dbReference>
<name>A0A1L8G7A1_XENLA</name>
<dbReference type="GO" id="GO:0006511">
    <property type="term" value="P:ubiquitin-dependent protein catabolic process"/>
    <property type="evidence" value="ECO:0007669"/>
    <property type="project" value="TreeGrafter"/>
</dbReference>
<dbReference type="SUPFAM" id="SSF48452">
    <property type="entry name" value="TPR-like"/>
    <property type="match status" value="1"/>
</dbReference>
<dbReference type="PaxDb" id="8355-A0A1L8G7A1"/>
<dbReference type="PANTHER" id="PTHR46016:SF1">
    <property type="entry name" value="RING-TYPE DOMAIN-CONTAINING PROTEIN"/>
    <property type="match status" value="1"/>
</dbReference>
<feature type="region of interest" description="Disordered" evidence="1">
    <location>
        <begin position="838"/>
        <end position="946"/>
    </location>
</feature>
<dbReference type="CTD" id="108716581"/>
<proteinExistence type="predicted"/>
<dbReference type="SUPFAM" id="SSF49599">
    <property type="entry name" value="TRAF domain-like"/>
    <property type="match status" value="1"/>
</dbReference>
<dbReference type="GO" id="GO:0061630">
    <property type="term" value="F:ubiquitin protein ligase activity"/>
    <property type="evidence" value="ECO:0007669"/>
    <property type="project" value="TreeGrafter"/>
</dbReference>
<dbReference type="GeneID" id="108716581"/>
<evidence type="ECO:0000256" key="1">
    <source>
        <dbReference type="SAM" id="MobiDB-lite"/>
    </source>
</evidence>
<dbReference type="OMA" id="AWKSKQA"/>
<evidence type="ECO:0000313" key="4">
    <source>
        <dbReference type="RefSeq" id="XP_018118298.1"/>
    </source>
</evidence>
<dbReference type="OrthoDB" id="9890395at2759"/>
<evidence type="ECO:0000313" key="3">
    <source>
        <dbReference type="Proteomes" id="UP000186698"/>
    </source>
</evidence>